<keyword evidence="2" id="KW-0813">Transport</keyword>
<dbReference type="CDD" id="cd06579">
    <property type="entry name" value="TM_PBP1_transp_AraH_like"/>
    <property type="match status" value="1"/>
</dbReference>
<dbReference type="PANTHER" id="PTHR32196:SF32">
    <property type="entry name" value="XYLOSE TRANSPORT SYSTEM PERMEASE PROTEIN XYLH"/>
    <property type="match status" value="1"/>
</dbReference>
<evidence type="ECO:0000256" key="5">
    <source>
        <dbReference type="ARBA" id="ARBA00022597"/>
    </source>
</evidence>
<keyword evidence="6 11" id="KW-0812">Transmembrane</keyword>
<protein>
    <recommendedName>
        <fullName evidence="10">Xylose transport system permease protein XylH</fullName>
    </recommendedName>
</protein>
<feature type="transmembrane region" description="Helical" evidence="11">
    <location>
        <begin position="163"/>
        <end position="182"/>
    </location>
</feature>
<evidence type="ECO:0000256" key="7">
    <source>
        <dbReference type="ARBA" id="ARBA00022989"/>
    </source>
</evidence>
<evidence type="ECO:0000256" key="2">
    <source>
        <dbReference type="ARBA" id="ARBA00022448"/>
    </source>
</evidence>
<evidence type="ECO:0000313" key="13">
    <source>
        <dbReference type="Proteomes" id="UP000294894"/>
    </source>
</evidence>
<dbReference type="GO" id="GO:0005886">
    <property type="term" value="C:plasma membrane"/>
    <property type="evidence" value="ECO:0007669"/>
    <property type="project" value="UniProtKB-SubCell"/>
</dbReference>
<dbReference type="EMBL" id="CP038267">
    <property type="protein sequence ID" value="QBR92584.1"/>
    <property type="molecule type" value="Genomic_DNA"/>
</dbReference>
<dbReference type="Pfam" id="PF02653">
    <property type="entry name" value="BPD_transp_2"/>
    <property type="match status" value="1"/>
</dbReference>
<dbReference type="GO" id="GO:0022857">
    <property type="term" value="F:transmembrane transporter activity"/>
    <property type="evidence" value="ECO:0007669"/>
    <property type="project" value="InterPro"/>
</dbReference>
<dbReference type="OrthoDB" id="3468954at2"/>
<evidence type="ECO:0000256" key="6">
    <source>
        <dbReference type="ARBA" id="ARBA00022692"/>
    </source>
</evidence>
<evidence type="ECO:0000256" key="4">
    <source>
        <dbReference type="ARBA" id="ARBA00022519"/>
    </source>
</evidence>
<dbReference type="InterPro" id="IPR001851">
    <property type="entry name" value="ABC_transp_permease"/>
</dbReference>
<evidence type="ECO:0000313" key="12">
    <source>
        <dbReference type="EMBL" id="QBR92584.1"/>
    </source>
</evidence>
<feature type="transmembrane region" description="Helical" evidence="11">
    <location>
        <begin position="135"/>
        <end position="156"/>
    </location>
</feature>
<evidence type="ECO:0000256" key="3">
    <source>
        <dbReference type="ARBA" id="ARBA00022475"/>
    </source>
</evidence>
<keyword evidence="7 11" id="KW-1133">Transmembrane helix</keyword>
<feature type="transmembrane region" description="Helical" evidence="11">
    <location>
        <begin position="53"/>
        <end position="71"/>
    </location>
</feature>
<feature type="transmembrane region" description="Helical" evidence="11">
    <location>
        <begin position="376"/>
        <end position="393"/>
    </location>
</feature>
<gene>
    <name evidence="12" type="ORF">EXE57_10075</name>
</gene>
<proteinExistence type="predicted"/>
<keyword evidence="13" id="KW-1185">Reference proteome</keyword>
<evidence type="ECO:0000256" key="11">
    <source>
        <dbReference type="SAM" id="Phobius"/>
    </source>
</evidence>
<keyword evidence="5" id="KW-0762">Sugar transport</keyword>
<comment type="subcellular location">
    <subcellularLocation>
        <location evidence="1">Cell membrane</location>
        <topology evidence="1">Multi-pass membrane protein</topology>
    </subcellularLocation>
</comment>
<name>A0A4P7GL99_9ACTN</name>
<feature type="transmembrane region" description="Helical" evidence="11">
    <location>
        <begin position="316"/>
        <end position="339"/>
    </location>
</feature>
<dbReference type="PANTHER" id="PTHR32196">
    <property type="entry name" value="ABC TRANSPORTER PERMEASE PROTEIN YPHD-RELATED-RELATED"/>
    <property type="match status" value="1"/>
</dbReference>
<dbReference type="Proteomes" id="UP000294894">
    <property type="component" value="Chromosome"/>
</dbReference>
<feature type="transmembrane region" description="Helical" evidence="11">
    <location>
        <begin position="202"/>
        <end position="224"/>
    </location>
</feature>
<evidence type="ECO:0000256" key="8">
    <source>
        <dbReference type="ARBA" id="ARBA00023136"/>
    </source>
</evidence>
<sequence length="428" mass="44768">MSDTGTEASEDRAEAEPEATAVAADLADERLLQSKGLSGWLQMQVNRLRSGDLGNLPVIIGLAVICIGFYAENARFLSSRNIVSITQYAAPIGIIALGIVLVLLLGQIDLSVGSVSGMAAAVMAVLMVNQGYSTLVGMLAGILVGVAVGAFYGLLFTWIGVPSFVFSLAGLLGFQGVLLLVLGENGTINLPSDSYLLEFTRFSFVTGWQSYALVALLVLGFLGSQYRSSVKRRAAGLGTPWWPMVLARAALLGGGLGFLTYYVNIDRGFSYLWILFVVLVMFADFALRRTVWGRHVFAVGGNVEAARRSGIKVNRVFMSVFVLTSTLAALGGLLAAGLQTSVSQASGTTDTNLTAIAAAVIGGTSLFGGRGSAYSALLGILVLQAITSGLNLAGVESEVRFMVTGAVLLIAVAIDSVSRRARSSSGRG</sequence>
<evidence type="ECO:0000256" key="10">
    <source>
        <dbReference type="ARBA" id="ARBA00035686"/>
    </source>
</evidence>
<feature type="transmembrane region" description="Helical" evidence="11">
    <location>
        <begin position="112"/>
        <end position="129"/>
    </location>
</feature>
<organism evidence="12 13">
    <name type="scientific">Nocardioides euryhalodurans</name>
    <dbReference type="NCBI Taxonomy" id="2518370"/>
    <lineage>
        <taxon>Bacteria</taxon>
        <taxon>Bacillati</taxon>
        <taxon>Actinomycetota</taxon>
        <taxon>Actinomycetes</taxon>
        <taxon>Propionibacteriales</taxon>
        <taxon>Nocardioidaceae</taxon>
        <taxon>Nocardioides</taxon>
    </lineage>
</organism>
<keyword evidence="8 11" id="KW-0472">Membrane</keyword>
<evidence type="ECO:0000256" key="1">
    <source>
        <dbReference type="ARBA" id="ARBA00004651"/>
    </source>
</evidence>
<accession>A0A4P7GL99</accession>
<evidence type="ECO:0000256" key="9">
    <source>
        <dbReference type="ARBA" id="ARBA00035611"/>
    </source>
</evidence>
<feature type="transmembrane region" description="Helical" evidence="11">
    <location>
        <begin position="269"/>
        <end position="287"/>
    </location>
</feature>
<dbReference type="RefSeq" id="WP_135077134.1">
    <property type="nucleotide sequence ID" value="NZ_CP038267.1"/>
</dbReference>
<feature type="transmembrane region" description="Helical" evidence="11">
    <location>
        <begin position="245"/>
        <end position="263"/>
    </location>
</feature>
<dbReference type="KEGG" id="noy:EXE57_10075"/>
<keyword evidence="3" id="KW-1003">Cell membrane</keyword>
<comment type="function">
    <text evidence="9">Part of the binding-protein-dependent transport system for D-xylose. Probably responsible for the translocation of the substrate across the membrane.</text>
</comment>
<dbReference type="AlphaFoldDB" id="A0A4P7GL99"/>
<reference evidence="12 13" key="1">
    <citation type="submission" date="2019-03" db="EMBL/GenBank/DDBJ databases">
        <title>Three New Species of Nocardioides, Nocardioides euryhalodurans sp. nov., Nocardioides seonyuensis sp. nov. and Nocardioides eburneoflavus sp. nov., Iolated from Soil.</title>
        <authorList>
            <person name="Roh S.G."/>
            <person name="Lee C."/>
            <person name="Kim M.-K."/>
            <person name="Kim S.B."/>
        </authorList>
    </citation>
    <scope>NUCLEOTIDE SEQUENCE [LARGE SCALE GENOMIC DNA]</scope>
    <source>
        <strain evidence="12 13">MMS17-SY117</strain>
    </source>
</reference>
<feature type="transmembrane region" description="Helical" evidence="11">
    <location>
        <begin position="83"/>
        <end position="105"/>
    </location>
</feature>
<keyword evidence="4" id="KW-0997">Cell inner membrane</keyword>